<evidence type="ECO:0000313" key="6">
    <source>
        <dbReference type="EMBL" id="PIR69330.1"/>
    </source>
</evidence>
<proteinExistence type="predicted"/>
<keyword evidence="2 5" id="KW-0812">Transmembrane</keyword>
<keyword evidence="4 5" id="KW-0472">Membrane</keyword>
<gene>
    <name evidence="6" type="ORF">COU47_03080</name>
</gene>
<dbReference type="Proteomes" id="UP000231503">
    <property type="component" value="Unassembled WGS sequence"/>
</dbReference>
<keyword evidence="3 5" id="KW-1133">Transmembrane helix</keyword>
<name>A0A2H0TCP3_9BACT</name>
<comment type="subcellular location">
    <subcellularLocation>
        <location evidence="1">Membrane</location>
        <topology evidence="1">Multi-pass membrane protein</topology>
    </subcellularLocation>
</comment>
<dbReference type="AlphaFoldDB" id="A0A2H0TCP3"/>
<sequence>MEITLLVGRIIFGGFFFMMGMMHFKNLKDMTAYAASKGTPAPALAVAGSGLLILLGGLGVILGTYVDISLILIAIFLFFVTPKMHQFWKETDPNVKMMEMQQFLKNMALLGATLVLYALSSSGWPLSINF</sequence>
<evidence type="ECO:0000313" key="7">
    <source>
        <dbReference type="Proteomes" id="UP000231503"/>
    </source>
</evidence>
<dbReference type="Pfam" id="PF07681">
    <property type="entry name" value="DoxX"/>
    <property type="match status" value="1"/>
</dbReference>
<protein>
    <submittedName>
        <fullName evidence="6">DoxX family protein</fullName>
    </submittedName>
</protein>
<feature type="transmembrane region" description="Helical" evidence="5">
    <location>
        <begin position="6"/>
        <end position="24"/>
    </location>
</feature>
<feature type="transmembrane region" description="Helical" evidence="5">
    <location>
        <begin position="68"/>
        <end position="85"/>
    </location>
</feature>
<evidence type="ECO:0000256" key="3">
    <source>
        <dbReference type="ARBA" id="ARBA00022989"/>
    </source>
</evidence>
<comment type="caution">
    <text evidence="6">The sequence shown here is derived from an EMBL/GenBank/DDBJ whole genome shotgun (WGS) entry which is preliminary data.</text>
</comment>
<organism evidence="6 7">
    <name type="scientific">Candidatus Niyogibacteria bacterium CG10_big_fil_rev_8_21_14_0_10_46_36</name>
    <dbReference type="NCBI Taxonomy" id="1974726"/>
    <lineage>
        <taxon>Bacteria</taxon>
        <taxon>Candidatus Niyogiibacteriota</taxon>
    </lineage>
</organism>
<evidence type="ECO:0000256" key="5">
    <source>
        <dbReference type="SAM" id="Phobius"/>
    </source>
</evidence>
<evidence type="ECO:0000256" key="2">
    <source>
        <dbReference type="ARBA" id="ARBA00022692"/>
    </source>
</evidence>
<evidence type="ECO:0000256" key="4">
    <source>
        <dbReference type="ARBA" id="ARBA00023136"/>
    </source>
</evidence>
<feature type="transmembrane region" description="Helical" evidence="5">
    <location>
        <begin position="106"/>
        <end position="126"/>
    </location>
</feature>
<dbReference type="InterPro" id="IPR032808">
    <property type="entry name" value="DoxX"/>
</dbReference>
<dbReference type="GO" id="GO:0016020">
    <property type="term" value="C:membrane"/>
    <property type="evidence" value="ECO:0007669"/>
    <property type="project" value="UniProtKB-SubCell"/>
</dbReference>
<accession>A0A2H0TCP3</accession>
<evidence type="ECO:0000256" key="1">
    <source>
        <dbReference type="ARBA" id="ARBA00004141"/>
    </source>
</evidence>
<dbReference type="EMBL" id="PFCO01000008">
    <property type="protein sequence ID" value="PIR69330.1"/>
    <property type="molecule type" value="Genomic_DNA"/>
</dbReference>
<reference evidence="7" key="1">
    <citation type="submission" date="2017-09" db="EMBL/GenBank/DDBJ databases">
        <title>Depth-based differentiation of microbial function through sediment-hosted aquifers and enrichment of novel symbionts in the deep terrestrial subsurface.</title>
        <authorList>
            <person name="Probst A.J."/>
            <person name="Ladd B."/>
            <person name="Jarett J.K."/>
            <person name="Geller-Mcgrath D.E."/>
            <person name="Sieber C.M.K."/>
            <person name="Emerson J.B."/>
            <person name="Anantharaman K."/>
            <person name="Thomas B.C."/>
            <person name="Malmstrom R."/>
            <person name="Stieglmeier M."/>
            <person name="Klingl A."/>
            <person name="Woyke T."/>
            <person name="Ryan C.M."/>
            <person name="Banfield J.F."/>
        </authorList>
    </citation>
    <scope>NUCLEOTIDE SEQUENCE [LARGE SCALE GENOMIC DNA]</scope>
</reference>